<accession>A0A317NXL0</accession>
<comment type="caution">
    <text evidence="1">The sequence shown here is derived from an EMBL/GenBank/DDBJ whole genome shotgun (WGS) entry which is preliminary data.</text>
</comment>
<sequence length="67" mass="7662">MTHPDDDPDVAQAREFLDMLTAHAARLETDMAMAGSPQQRAAWQSDLRQIRRFIDGLHRRFPDLAAE</sequence>
<keyword evidence="2" id="KW-1185">Reference proteome</keyword>
<dbReference type="Proteomes" id="UP000246410">
    <property type="component" value="Unassembled WGS sequence"/>
</dbReference>
<protein>
    <submittedName>
        <fullName evidence="1">Uncharacterized protein</fullName>
    </submittedName>
</protein>
<evidence type="ECO:0000313" key="1">
    <source>
        <dbReference type="EMBL" id="PWV79725.1"/>
    </source>
</evidence>
<gene>
    <name evidence="1" type="ORF">DFR69_102791</name>
</gene>
<organism evidence="1 2">
    <name type="scientific">Nocardia neocaledoniensis</name>
    <dbReference type="NCBI Taxonomy" id="236511"/>
    <lineage>
        <taxon>Bacteria</taxon>
        <taxon>Bacillati</taxon>
        <taxon>Actinomycetota</taxon>
        <taxon>Actinomycetes</taxon>
        <taxon>Mycobacteriales</taxon>
        <taxon>Nocardiaceae</taxon>
        <taxon>Nocardia</taxon>
    </lineage>
</organism>
<dbReference type="EMBL" id="QGTL01000002">
    <property type="protein sequence ID" value="PWV79725.1"/>
    <property type="molecule type" value="Genomic_DNA"/>
</dbReference>
<dbReference type="RefSeq" id="WP_110036797.1">
    <property type="nucleotide sequence ID" value="NZ_QGTL01000002.1"/>
</dbReference>
<name>A0A317NXL0_9NOCA</name>
<evidence type="ECO:0000313" key="2">
    <source>
        <dbReference type="Proteomes" id="UP000246410"/>
    </source>
</evidence>
<dbReference type="AlphaFoldDB" id="A0A317NXL0"/>
<proteinExistence type="predicted"/>
<reference evidence="1 2" key="1">
    <citation type="submission" date="2018-05" db="EMBL/GenBank/DDBJ databases">
        <title>Genomic Encyclopedia of Type Strains, Phase IV (KMG-IV): sequencing the most valuable type-strain genomes for metagenomic binning, comparative biology and taxonomic classification.</title>
        <authorList>
            <person name="Goeker M."/>
        </authorList>
    </citation>
    <scope>NUCLEOTIDE SEQUENCE [LARGE SCALE GENOMIC DNA]</scope>
    <source>
        <strain evidence="1 2">DSM 44717</strain>
    </source>
</reference>